<gene>
    <name evidence="1" type="ORF">HDF09_000949</name>
</gene>
<keyword evidence="2" id="KW-1185">Reference proteome</keyword>
<proteinExistence type="predicted"/>
<accession>A0A7W8IFK1</accession>
<comment type="caution">
    <text evidence="1">The sequence shown here is derived from an EMBL/GenBank/DDBJ whole genome shotgun (WGS) entry which is preliminary data.</text>
</comment>
<name>A0A7W8IFK1_9BACT</name>
<dbReference type="AlphaFoldDB" id="A0A7W8IFK1"/>
<reference evidence="1" key="1">
    <citation type="submission" date="2020-08" db="EMBL/GenBank/DDBJ databases">
        <title>Genomic Encyclopedia of Type Strains, Phase IV (KMG-V): Genome sequencing to study the core and pangenomes of soil and plant-associated prokaryotes.</title>
        <authorList>
            <person name="Whitman W."/>
        </authorList>
    </citation>
    <scope>NUCLEOTIDE SEQUENCE [LARGE SCALE GENOMIC DNA]</scope>
    <source>
        <strain evidence="1">M8UP27</strain>
    </source>
</reference>
<dbReference type="EMBL" id="JACHDY010000001">
    <property type="protein sequence ID" value="MBB5316299.1"/>
    <property type="molecule type" value="Genomic_DNA"/>
</dbReference>
<organism evidence="1 2">
    <name type="scientific">Tunturiibacter empetritectus</name>
    <dbReference type="NCBI Taxonomy" id="3069691"/>
    <lineage>
        <taxon>Bacteria</taxon>
        <taxon>Pseudomonadati</taxon>
        <taxon>Acidobacteriota</taxon>
        <taxon>Terriglobia</taxon>
        <taxon>Terriglobales</taxon>
        <taxon>Acidobacteriaceae</taxon>
        <taxon>Tunturiibacter</taxon>
    </lineage>
</organism>
<sequence length="47" mass="5275">MPTNGRTHDYHLAKTDIHATKWPPNRGPRKQVFVCGVTECRGPSGRT</sequence>
<evidence type="ECO:0000313" key="2">
    <source>
        <dbReference type="Proteomes" id="UP000568106"/>
    </source>
</evidence>
<dbReference type="Proteomes" id="UP000568106">
    <property type="component" value="Unassembled WGS sequence"/>
</dbReference>
<evidence type="ECO:0000313" key="1">
    <source>
        <dbReference type="EMBL" id="MBB5316299.1"/>
    </source>
</evidence>
<protein>
    <submittedName>
        <fullName evidence="1">Uncharacterized protein</fullName>
    </submittedName>
</protein>